<accession>A0ABT7UIW1</accession>
<feature type="domain" description="HTH cro/C1-type" evidence="2">
    <location>
        <begin position="11"/>
        <end position="65"/>
    </location>
</feature>
<dbReference type="Pfam" id="PF01381">
    <property type="entry name" value="HTH_3"/>
    <property type="match status" value="1"/>
</dbReference>
<comment type="caution">
    <text evidence="3">The sequence shown here is derived from an EMBL/GenBank/DDBJ whole genome shotgun (WGS) entry which is preliminary data.</text>
</comment>
<sequence length="72" mass="8186">MNEKLVLKNHLRKARNEKGLSQMELANMVGVSRQTISSIENGQFNPTAKLALILCIALDKTFEEIFYFDISI</sequence>
<dbReference type="PANTHER" id="PTHR46558:SF3">
    <property type="entry name" value="TRANSCRIPTIONAL REGULATOR"/>
    <property type="match status" value="1"/>
</dbReference>
<keyword evidence="1" id="KW-0238">DNA-binding</keyword>
<dbReference type="SUPFAM" id="SSF47413">
    <property type="entry name" value="lambda repressor-like DNA-binding domains"/>
    <property type="match status" value="1"/>
</dbReference>
<dbReference type="InterPro" id="IPR010982">
    <property type="entry name" value="Lambda_DNA-bd_dom_sf"/>
</dbReference>
<dbReference type="Gene3D" id="1.10.260.40">
    <property type="entry name" value="lambda repressor-like DNA-binding domains"/>
    <property type="match status" value="1"/>
</dbReference>
<dbReference type="Proteomes" id="UP001529275">
    <property type="component" value="Unassembled WGS sequence"/>
</dbReference>
<organism evidence="3 4">
    <name type="scientific">Massilimicrobiota timonensis</name>
    <dbReference type="NCBI Taxonomy" id="1776392"/>
    <lineage>
        <taxon>Bacteria</taxon>
        <taxon>Bacillati</taxon>
        <taxon>Bacillota</taxon>
        <taxon>Erysipelotrichia</taxon>
        <taxon>Erysipelotrichales</taxon>
        <taxon>Erysipelotrichaceae</taxon>
        <taxon>Massilimicrobiota</taxon>
    </lineage>
</organism>
<evidence type="ECO:0000259" key="2">
    <source>
        <dbReference type="PROSITE" id="PS50943"/>
    </source>
</evidence>
<dbReference type="InterPro" id="IPR001387">
    <property type="entry name" value="Cro/C1-type_HTH"/>
</dbReference>
<dbReference type="PROSITE" id="PS50943">
    <property type="entry name" value="HTH_CROC1"/>
    <property type="match status" value="1"/>
</dbReference>
<protein>
    <submittedName>
        <fullName evidence="3">Helix-turn-helix transcriptional regulator</fullName>
    </submittedName>
</protein>
<evidence type="ECO:0000256" key="1">
    <source>
        <dbReference type="ARBA" id="ARBA00023125"/>
    </source>
</evidence>
<keyword evidence="4" id="KW-1185">Reference proteome</keyword>
<evidence type="ECO:0000313" key="4">
    <source>
        <dbReference type="Proteomes" id="UP001529275"/>
    </source>
</evidence>
<dbReference type="PANTHER" id="PTHR46558">
    <property type="entry name" value="TRACRIPTIONAL REGULATORY PROTEIN-RELATED-RELATED"/>
    <property type="match status" value="1"/>
</dbReference>
<dbReference type="EMBL" id="JAUDCK010000008">
    <property type="protein sequence ID" value="MDM8195435.1"/>
    <property type="molecule type" value="Genomic_DNA"/>
</dbReference>
<dbReference type="RefSeq" id="WP_087244565.1">
    <property type="nucleotide sequence ID" value="NZ_JAUDCK010000008.1"/>
</dbReference>
<proteinExistence type="predicted"/>
<name>A0ABT7UIW1_9FIRM</name>
<dbReference type="CDD" id="cd00093">
    <property type="entry name" value="HTH_XRE"/>
    <property type="match status" value="1"/>
</dbReference>
<dbReference type="SMART" id="SM00530">
    <property type="entry name" value="HTH_XRE"/>
    <property type="match status" value="1"/>
</dbReference>
<reference evidence="4" key="1">
    <citation type="submission" date="2023-06" db="EMBL/GenBank/DDBJ databases">
        <title>Identification and characterization of horizontal gene transfer across gut microbiota members of farm animals based on homology search.</title>
        <authorList>
            <person name="Zeman M."/>
            <person name="Kubasova T."/>
            <person name="Jahodarova E."/>
            <person name="Nykrynova M."/>
            <person name="Rychlik I."/>
        </authorList>
    </citation>
    <scope>NUCLEOTIDE SEQUENCE [LARGE SCALE GENOMIC DNA]</scope>
    <source>
        <strain evidence="4">ET341</strain>
    </source>
</reference>
<evidence type="ECO:0000313" key="3">
    <source>
        <dbReference type="EMBL" id="MDM8195435.1"/>
    </source>
</evidence>
<gene>
    <name evidence="3" type="ORF">QUV98_03770</name>
</gene>